<name>A0A8H6RHI1_9PEZI</name>
<dbReference type="CDD" id="cd09917">
    <property type="entry name" value="F-box_SF"/>
    <property type="match status" value="1"/>
</dbReference>
<feature type="domain" description="F-box" evidence="2">
    <location>
        <begin position="62"/>
        <end position="92"/>
    </location>
</feature>
<comment type="caution">
    <text evidence="3">The sequence shown here is derived from an EMBL/GenBank/DDBJ whole genome shotgun (WGS) entry which is preliminary data.</text>
</comment>
<gene>
    <name evidence="3" type="ORF">HII31_06720</name>
</gene>
<keyword evidence="4" id="KW-1185">Reference proteome</keyword>
<proteinExistence type="predicted"/>
<dbReference type="Proteomes" id="UP000660729">
    <property type="component" value="Unassembled WGS sequence"/>
</dbReference>
<dbReference type="SUPFAM" id="SSF81383">
    <property type="entry name" value="F-box domain"/>
    <property type="match status" value="1"/>
</dbReference>
<evidence type="ECO:0000256" key="1">
    <source>
        <dbReference type="SAM" id="MobiDB-lite"/>
    </source>
</evidence>
<evidence type="ECO:0000313" key="4">
    <source>
        <dbReference type="Proteomes" id="UP000660729"/>
    </source>
</evidence>
<dbReference type="Gene3D" id="1.20.1280.50">
    <property type="match status" value="1"/>
</dbReference>
<feature type="compositionally biased region" description="Basic residues" evidence="1">
    <location>
        <begin position="20"/>
        <end position="30"/>
    </location>
</feature>
<dbReference type="InterPro" id="IPR036047">
    <property type="entry name" value="F-box-like_dom_sf"/>
</dbReference>
<sequence length="318" mass="36851">MVARIRSRALSSTTQGVVKRNARKKTKRPYGKMAARQILQSVRMTRNMHLNNARQAVLQTAELLEEIFLYLPVVDLWRLQGVCKQFLDLTQTSQRVKSAMLLTPDPNLPRPCWKARLNQNTSTYETVVSSHTEQSAWIPGWPEKRRTPAQLAPMLKLREDQMMRPDDVSYRTNSAWRLQYWADEQVRFKVGPDLSSNAPWEDCFVTDPACFSIAASVRLTVQHHGKEYAQFRVTANIKNDDGIKVGEVLRSPMNSAAGMEWWDDGRYFRKSDVIPSQIIGKVEKKFRCKAELDIERSWFILNGMVVPCEEEWLRYRLS</sequence>
<dbReference type="AlphaFoldDB" id="A0A8H6RHI1"/>
<dbReference type="OrthoDB" id="3646034at2759"/>
<evidence type="ECO:0000259" key="2">
    <source>
        <dbReference type="Pfam" id="PF00646"/>
    </source>
</evidence>
<feature type="region of interest" description="Disordered" evidence="1">
    <location>
        <begin position="1"/>
        <end position="30"/>
    </location>
</feature>
<protein>
    <recommendedName>
        <fullName evidence="2">F-box domain-containing protein</fullName>
    </recommendedName>
</protein>
<evidence type="ECO:0000313" key="3">
    <source>
        <dbReference type="EMBL" id="KAF7191910.1"/>
    </source>
</evidence>
<reference evidence="3" key="1">
    <citation type="submission" date="2020-04" db="EMBL/GenBank/DDBJ databases">
        <title>Draft genome resource of the tomato pathogen Pseudocercospora fuligena.</title>
        <authorList>
            <person name="Zaccaron A."/>
        </authorList>
    </citation>
    <scope>NUCLEOTIDE SEQUENCE</scope>
    <source>
        <strain evidence="3">PF001</strain>
    </source>
</reference>
<accession>A0A8H6RHI1</accession>
<organism evidence="3 4">
    <name type="scientific">Pseudocercospora fuligena</name>
    <dbReference type="NCBI Taxonomy" id="685502"/>
    <lineage>
        <taxon>Eukaryota</taxon>
        <taxon>Fungi</taxon>
        <taxon>Dikarya</taxon>
        <taxon>Ascomycota</taxon>
        <taxon>Pezizomycotina</taxon>
        <taxon>Dothideomycetes</taxon>
        <taxon>Dothideomycetidae</taxon>
        <taxon>Mycosphaerellales</taxon>
        <taxon>Mycosphaerellaceae</taxon>
        <taxon>Pseudocercospora</taxon>
    </lineage>
</organism>
<dbReference type="InterPro" id="IPR001810">
    <property type="entry name" value="F-box_dom"/>
</dbReference>
<dbReference type="Pfam" id="PF00646">
    <property type="entry name" value="F-box"/>
    <property type="match status" value="1"/>
</dbReference>
<dbReference type="EMBL" id="JABCIY010000153">
    <property type="protein sequence ID" value="KAF7191910.1"/>
    <property type="molecule type" value="Genomic_DNA"/>
</dbReference>